<dbReference type="Gene3D" id="1.10.760.10">
    <property type="entry name" value="Cytochrome c-like domain"/>
    <property type="match status" value="1"/>
</dbReference>
<sequence>MAVIEDAPHLAGENVIYIDTQLKAFRSGKRQHEVMSQITAGLTDAEIRAAAEW</sequence>
<reference evidence="1 2" key="1">
    <citation type="submission" date="2024-06" db="EMBL/GenBank/DDBJ databases">
        <title>Genomic Encyclopedia of Type Strains, Phase IV (KMG-IV): sequencing the most valuable type-strain genomes for metagenomic binning, comparative biology and taxonomic classification.</title>
        <authorList>
            <person name="Goeker M."/>
        </authorList>
    </citation>
    <scope>NUCLEOTIDE SEQUENCE [LARGE SCALE GENOMIC DNA]</scope>
    <source>
        <strain evidence="1 2">DSM 105042</strain>
    </source>
</reference>
<name>A0ABV2H118_9HYPH</name>
<dbReference type="InterPro" id="IPR036909">
    <property type="entry name" value="Cyt_c-like_dom_sf"/>
</dbReference>
<dbReference type="Proteomes" id="UP001549031">
    <property type="component" value="Unassembled WGS sequence"/>
</dbReference>
<evidence type="ECO:0000313" key="2">
    <source>
        <dbReference type="Proteomes" id="UP001549031"/>
    </source>
</evidence>
<comment type="caution">
    <text evidence="1">The sequence shown here is derived from an EMBL/GenBank/DDBJ whole genome shotgun (WGS) entry which is preliminary data.</text>
</comment>
<organism evidence="1 2">
    <name type="scientific">Pseudorhizobium tarimense</name>
    <dbReference type="NCBI Taxonomy" id="1079109"/>
    <lineage>
        <taxon>Bacteria</taxon>
        <taxon>Pseudomonadati</taxon>
        <taxon>Pseudomonadota</taxon>
        <taxon>Alphaproteobacteria</taxon>
        <taxon>Hyphomicrobiales</taxon>
        <taxon>Rhizobiaceae</taxon>
        <taxon>Rhizobium/Agrobacterium group</taxon>
        <taxon>Pseudorhizobium</taxon>
    </lineage>
</organism>
<evidence type="ECO:0000313" key="1">
    <source>
        <dbReference type="EMBL" id="MET3584231.1"/>
    </source>
</evidence>
<protein>
    <submittedName>
        <fullName evidence="1">Cytochrome c553</fullName>
    </submittedName>
</protein>
<proteinExistence type="predicted"/>
<dbReference type="SUPFAM" id="SSF46626">
    <property type="entry name" value="Cytochrome c"/>
    <property type="match status" value="1"/>
</dbReference>
<accession>A0ABV2H118</accession>
<keyword evidence="2" id="KW-1185">Reference proteome</keyword>
<gene>
    <name evidence="1" type="ORF">ABID21_000323</name>
</gene>
<dbReference type="EMBL" id="JBEPLJ010000001">
    <property type="protein sequence ID" value="MET3584231.1"/>
    <property type="molecule type" value="Genomic_DNA"/>
</dbReference>